<name>A0ABS3YE63_9BACT</name>
<gene>
    <name evidence="1" type="ORF">J7I43_12080</name>
</gene>
<protein>
    <submittedName>
        <fullName evidence="1">Uncharacterized protein</fullName>
    </submittedName>
</protein>
<keyword evidence="2" id="KW-1185">Reference proteome</keyword>
<evidence type="ECO:0000313" key="2">
    <source>
        <dbReference type="Proteomes" id="UP000679126"/>
    </source>
</evidence>
<evidence type="ECO:0000313" key="1">
    <source>
        <dbReference type="EMBL" id="MBO9152956.1"/>
    </source>
</evidence>
<dbReference type="Proteomes" id="UP000679126">
    <property type="component" value="Unassembled WGS sequence"/>
</dbReference>
<comment type="caution">
    <text evidence="1">The sequence shown here is derived from an EMBL/GenBank/DDBJ whole genome shotgun (WGS) entry which is preliminary data.</text>
</comment>
<dbReference type="RefSeq" id="WP_209145934.1">
    <property type="nucleotide sequence ID" value="NZ_JAGHKP010000002.1"/>
</dbReference>
<accession>A0ABS3YE63</accession>
<sequence length="101" mass="11660">MDREQLKELLIPFAARCSEKGKPLSDYCLIEAFPGDAATPFIVQIRAPWVEEMYCSDALELLFGILWETTDEETRRNIFTIQIMDSNDQLHCSAESEMVRK</sequence>
<dbReference type="EMBL" id="JAGHKP010000002">
    <property type="protein sequence ID" value="MBO9152956.1"/>
    <property type="molecule type" value="Genomic_DNA"/>
</dbReference>
<organism evidence="1 2">
    <name type="scientific">Chitinophaga chungangae</name>
    <dbReference type="NCBI Taxonomy" id="2821488"/>
    <lineage>
        <taxon>Bacteria</taxon>
        <taxon>Pseudomonadati</taxon>
        <taxon>Bacteroidota</taxon>
        <taxon>Chitinophagia</taxon>
        <taxon>Chitinophagales</taxon>
        <taxon>Chitinophagaceae</taxon>
        <taxon>Chitinophaga</taxon>
    </lineage>
</organism>
<proteinExistence type="predicted"/>
<reference evidence="2" key="1">
    <citation type="submission" date="2021-03" db="EMBL/GenBank/DDBJ databases">
        <title>Assistant Professor.</title>
        <authorList>
            <person name="Huq M.A."/>
        </authorList>
    </citation>
    <scope>NUCLEOTIDE SEQUENCE [LARGE SCALE GENOMIC DNA]</scope>
    <source>
        <strain evidence="2">MAH-28</strain>
    </source>
</reference>